<name>A0ABP5NVV2_9ACTN</name>
<evidence type="ECO:0000313" key="2">
    <source>
        <dbReference type="EMBL" id="GAA2203593.1"/>
    </source>
</evidence>
<gene>
    <name evidence="2" type="ORF">GCM10009787_67260</name>
</gene>
<keyword evidence="1" id="KW-1133">Transmembrane helix</keyword>
<protein>
    <submittedName>
        <fullName evidence="2">Uncharacterized protein</fullName>
    </submittedName>
</protein>
<sequence length="353" mass="36658">MQKKSGLRGVHAGWYAGVAVLVVGLVAAVLYGSGAYDSWRDGRSLDEACDGTLAQGGLASALGSSDLRAEQGDGGALAECTVKTSPGTGRAVQITLRWSTTAAPAGTLARYDSGYDGVRAQAAPLGNGWPGVVRHDGTWQIMVALDCLNQKDKALVAYGDLYGAADGTALTGLGRVTTETARAAAGKYGCRARAGKPLTQVSTARLGTPGTAKPAGRAQGSCVALRDTSVARSGTPEIMEYPADPDAPQTTCYLVTGAKKPGYGLYAYYGAAAKDFESTGYGGPDHDSVLATAPCPRSTHEAVFALYRLHDRDTDSYPVPHYSASFARLALKAFAEHEAEQRGCGAVRIMSRP</sequence>
<keyword evidence="1" id="KW-0812">Transmembrane</keyword>
<accession>A0ABP5NVV2</accession>
<evidence type="ECO:0000256" key="1">
    <source>
        <dbReference type="SAM" id="Phobius"/>
    </source>
</evidence>
<reference evidence="3" key="1">
    <citation type="journal article" date="2019" name="Int. J. Syst. Evol. Microbiol.">
        <title>The Global Catalogue of Microorganisms (GCM) 10K type strain sequencing project: providing services to taxonomists for standard genome sequencing and annotation.</title>
        <authorList>
            <consortium name="The Broad Institute Genomics Platform"/>
            <consortium name="The Broad Institute Genome Sequencing Center for Infectious Disease"/>
            <person name="Wu L."/>
            <person name="Ma J."/>
        </authorList>
    </citation>
    <scope>NUCLEOTIDE SEQUENCE [LARGE SCALE GENOMIC DNA]</scope>
    <source>
        <strain evidence="3">JCM 14924</strain>
    </source>
</reference>
<dbReference type="Proteomes" id="UP001501391">
    <property type="component" value="Unassembled WGS sequence"/>
</dbReference>
<dbReference type="RefSeq" id="WP_059252064.1">
    <property type="nucleotide sequence ID" value="NZ_BAAAOQ010000028.1"/>
</dbReference>
<dbReference type="EMBL" id="BAAAOQ010000028">
    <property type="protein sequence ID" value="GAA2203593.1"/>
    <property type="molecule type" value="Genomic_DNA"/>
</dbReference>
<proteinExistence type="predicted"/>
<keyword evidence="1" id="KW-0472">Membrane</keyword>
<keyword evidence="3" id="KW-1185">Reference proteome</keyword>
<feature type="transmembrane region" description="Helical" evidence="1">
    <location>
        <begin position="12"/>
        <end position="31"/>
    </location>
</feature>
<organism evidence="2 3">
    <name type="scientific">Streptomyces bangladeshensis</name>
    <dbReference type="NCBI Taxonomy" id="295352"/>
    <lineage>
        <taxon>Bacteria</taxon>
        <taxon>Bacillati</taxon>
        <taxon>Actinomycetota</taxon>
        <taxon>Actinomycetes</taxon>
        <taxon>Kitasatosporales</taxon>
        <taxon>Streptomycetaceae</taxon>
        <taxon>Streptomyces</taxon>
    </lineage>
</organism>
<evidence type="ECO:0000313" key="3">
    <source>
        <dbReference type="Proteomes" id="UP001501391"/>
    </source>
</evidence>
<comment type="caution">
    <text evidence="2">The sequence shown here is derived from an EMBL/GenBank/DDBJ whole genome shotgun (WGS) entry which is preliminary data.</text>
</comment>